<evidence type="ECO:0000313" key="1">
    <source>
        <dbReference type="EMBL" id="KAK9234660.1"/>
    </source>
</evidence>
<keyword evidence="2" id="KW-1185">Reference proteome</keyword>
<evidence type="ECO:0000313" key="2">
    <source>
        <dbReference type="Proteomes" id="UP001433508"/>
    </source>
</evidence>
<proteinExistence type="predicted"/>
<sequence length="369" mass="41253">MLGQISATFDLGSFAGCIVACFVGERLGRRKTIILGSSILIVGGVRQAAAFQLAQLIFGRLVAGFGNGLITSTFPVLACLCAWINFCMRFVNSSFGWRFPVGLQCLFAIVGGGMASWLPESPREADHVISLLLRKPIEDTDVQIMKNDIVVNVEHEQEIERNSSWKDLFRNDETQNLRRITLGALTQLFQQVGGIKVINYYMGYIVQNYAGFDRGQSLILAAGNLMNQAFYTSVAFAFIDSFGRKKTLSYSYIGQAFPLRWNADSFGSAVSTATTWLFNYIVVVITPAAASSIGYRYYIIYTVLNIVFAVVCYLFFVETARLSLEEIDQMFAREFHERRGETYETPNEAAFTAKKTPEAIHFENVDEKV</sequence>
<reference evidence="2" key="1">
    <citation type="journal article" date="2024" name="Front. Bioeng. Biotechnol.">
        <title>Genome-scale model development and genomic sequencing of the oleaginous clade Lipomyces.</title>
        <authorList>
            <person name="Czajka J.J."/>
            <person name="Han Y."/>
            <person name="Kim J."/>
            <person name="Mondo S.J."/>
            <person name="Hofstad B.A."/>
            <person name="Robles A."/>
            <person name="Haridas S."/>
            <person name="Riley R."/>
            <person name="LaButti K."/>
            <person name="Pangilinan J."/>
            <person name="Andreopoulos W."/>
            <person name="Lipzen A."/>
            <person name="Yan J."/>
            <person name="Wang M."/>
            <person name="Ng V."/>
            <person name="Grigoriev I.V."/>
            <person name="Spatafora J.W."/>
            <person name="Magnuson J.K."/>
            <person name="Baker S.E."/>
            <person name="Pomraning K.R."/>
        </authorList>
    </citation>
    <scope>NUCLEOTIDE SEQUENCE [LARGE SCALE GENOMIC DNA]</scope>
    <source>
        <strain evidence="2">CBS 7786</strain>
    </source>
</reference>
<organism evidence="1 2">
    <name type="scientific">Lipomyces kononenkoae</name>
    <name type="common">Yeast</name>
    <dbReference type="NCBI Taxonomy" id="34357"/>
    <lineage>
        <taxon>Eukaryota</taxon>
        <taxon>Fungi</taxon>
        <taxon>Dikarya</taxon>
        <taxon>Ascomycota</taxon>
        <taxon>Saccharomycotina</taxon>
        <taxon>Lipomycetes</taxon>
        <taxon>Lipomycetales</taxon>
        <taxon>Lipomycetaceae</taxon>
        <taxon>Lipomyces</taxon>
    </lineage>
</organism>
<name>A0ACC3SSR0_LIPKO</name>
<dbReference type="EMBL" id="MU971457">
    <property type="protein sequence ID" value="KAK9234660.1"/>
    <property type="molecule type" value="Genomic_DNA"/>
</dbReference>
<comment type="caution">
    <text evidence="1">The sequence shown here is derived from an EMBL/GenBank/DDBJ whole genome shotgun (WGS) entry which is preliminary data.</text>
</comment>
<gene>
    <name evidence="1" type="ORF">V1525DRAFT_437858</name>
</gene>
<protein>
    <submittedName>
        <fullName evidence="1">Major facilitator superfamily domain-containing protein</fullName>
    </submittedName>
</protein>
<accession>A0ACC3SSR0</accession>
<dbReference type="Proteomes" id="UP001433508">
    <property type="component" value="Unassembled WGS sequence"/>
</dbReference>